<dbReference type="AlphaFoldDB" id="A0A0D8XTW6"/>
<dbReference type="Proteomes" id="UP000053766">
    <property type="component" value="Unassembled WGS sequence"/>
</dbReference>
<accession>A0A0D8XTW6</accession>
<sequence length="151" mass="16998">MGRKRYWMDVMDLIKLASAEDSDRRKSSVEDSSCVLDSGDASSSNSIMSSDIAVAENALRAYVKHLSLIFLAEIHASVLRRFLSDEADSATVNISLMCKISSDDHQYYTVNVISRAREGVLPPARREKFSCSIFSLYLSYSYNFPDFFVLL</sequence>
<keyword evidence="2" id="KW-1185">Reference proteome</keyword>
<protein>
    <submittedName>
        <fullName evidence="1">Uncharacterized protein</fullName>
    </submittedName>
</protein>
<proteinExistence type="predicted"/>
<dbReference type="OrthoDB" id="10638682at2759"/>
<dbReference type="EMBL" id="KN716315">
    <property type="protein sequence ID" value="KJH47252.1"/>
    <property type="molecule type" value="Genomic_DNA"/>
</dbReference>
<evidence type="ECO:0000313" key="2">
    <source>
        <dbReference type="Proteomes" id="UP000053766"/>
    </source>
</evidence>
<reference evidence="1 2" key="1">
    <citation type="submission" date="2013-11" db="EMBL/GenBank/DDBJ databases">
        <title>Draft genome of the bovine lungworm Dictyocaulus viviparus.</title>
        <authorList>
            <person name="Mitreva M."/>
        </authorList>
    </citation>
    <scope>NUCLEOTIDE SEQUENCE [LARGE SCALE GENOMIC DNA]</scope>
    <source>
        <strain evidence="1 2">HannoverDv2000</strain>
    </source>
</reference>
<organism evidence="1 2">
    <name type="scientific">Dictyocaulus viviparus</name>
    <name type="common">Bovine lungworm</name>
    <dbReference type="NCBI Taxonomy" id="29172"/>
    <lineage>
        <taxon>Eukaryota</taxon>
        <taxon>Metazoa</taxon>
        <taxon>Ecdysozoa</taxon>
        <taxon>Nematoda</taxon>
        <taxon>Chromadorea</taxon>
        <taxon>Rhabditida</taxon>
        <taxon>Rhabditina</taxon>
        <taxon>Rhabditomorpha</taxon>
        <taxon>Strongyloidea</taxon>
        <taxon>Metastrongylidae</taxon>
        <taxon>Dictyocaulus</taxon>
    </lineage>
</organism>
<evidence type="ECO:0000313" key="1">
    <source>
        <dbReference type="EMBL" id="KJH47252.1"/>
    </source>
</evidence>
<name>A0A0D8XTW6_DICVI</name>
<reference evidence="2" key="2">
    <citation type="journal article" date="2016" name="Sci. Rep.">
        <title>Dictyocaulus viviparus genome, variome and transcriptome elucidate lungworm biology and support future intervention.</title>
        <authorList>
            <person name="McNulty S.N."/>
            <person name="Strube C."/>
            <person name="Rosa B.A."/>
            <person name="Martin J.C."/>
            <person name="Tyagi R."/>
            <person name="Choi Y.J."/>
            <person name="Wang Q."/>
            <person name="Hallsworth Pepin K."/>
            <person name="Zhang X."/>
            <person name="Ozersky P."/>
            <person name="Wilson R.K."/>
            <person name="Sternberg P.W."/>
            <person name="Gasser R.B."/>
            <person name="Mitreva M."/>
        </authorList>
    </citation>
    <scope>NUCLEOTIDE SEQUENCE [LARGE SCALE GENOMIC DNA]</scope>
    <source>
        <strain evidence="2">HannoverDv2000</strain>
    </source>
</reference>
<gene>
    <name evidence="1" type="ORF">DICVIV_06653</name>
</gene>